<gene>
    <name evidence="3" type="ORF">QI30_08025</name>
</gene>
<sequence length="189" mass="21886">MKLSDFQSKLSVLNDLLYFDENDYLREKTTDVAKLKKIIVDAKHLLSENKEHTYYLCGIIGNLYRICEEPQKAFDYLHECLDISLVEGDIKKEIVSLIRLGEALKYDSQPQKALTLFNRAYTKCCENQVELYADFALQHKGKCLMELGELEEAERCFTQSLKLRQQKANPSLIKSTKLALELVRNLNQT</sequence>
<dbReference type="InterPro" id="IPR019734">
    <property type="entry name" value="TPR_rpt"/>
</dbReference>
<keyword evidence="2" id="KW-0802">TPR repeat</keyword>
<reference evidence="3 4" key="1">
    <citation type="submission" date="2014-11" db="EMBL/GenBank/DDBJ databases">
        <title>Genome sequence and analysis of novel Kurthia sp.</title>
        <authorList>
            <person name="Lawson J.N."/>
            <person name="Gonzalez J.E."/>
            <person name="Rinauldi L."/>
            <person name="Xuan Z."/>
            <person name="Firman A."/>
            <person name="Shaddox L."/>
            <person name="Trudeau A."/>
            <person name="Shah S."/>
            <person name="Reiman D."/>
        </authorList>
    </citation>
    <scope>NUCLEOTIDE SEQUENCE [LARGE SCALE GENOMIC DNA]</scope>
    <source>
        <strain evidence="3 4">3B1D</strain>
    </source>
</reference>
<accession>A0A433RUP1</accession>
<organism evidence="3 4">
    <name type="scientific">Candidatus Kurthia intestinigallinarum</name>
    <dbReference type="NCBI Taxonomy" id="1562256"/>
    <lineage>
        <taxon>Bacteria</taxon>
        <taxon>Bacillati</taxon>
        <taxon>Bacillota</taxon>
        <taxon>Bacilli</taxon>
        <taxon>Bacillales</taxon>
        <taxon>Caryophanaceae</taxon>
        <taxon>Kurthia</taxon>
    </lineage>
</organism>
<dbReference type="AlphaFoldDB" id="A0A433RUP1"/>
<evidence type="ECO:0000313" key="4">
    <source>
        <dbReference type="Proteomes" id="UP000288623"/>
    </source>
</evidence>
<dbReference type="SMART" id="SM00028">
    <property type="entry name" value="TPR"/>
    <property type="match status" value="3"/>
</dbReference>
<comment type="caution">
    <text evidence="3">The sequence shown here is derived from an EMBL/GenBank/DDBJ whole genome shotgun (WGS) entry which is preliminary data.</text>
</comment>
<dbReference type="OrthoDB" id="1652507at2"/>
<dbReference type="SUPFAM" id="SSF48452">
    <property type="entry name" value="TPR-like"/>
    <property type="match status" value="1"/>
</dbReference>
<keyword evidence="4" id="KW-1185">Reference proteome</keyword>
<dbReference type="Pfam" id="PF07719">
    <property type="entry name" value="TPR_2"/>
    <property type="match status" value="1"/>
</dbReference>
<keyword evidence="1" id="KW-0677">Repeat</keyword>
<dbReference type="InterPro" id="IPR013105">
    <property type="entry name" value="TPR_2"/>
</dbReference>
<evidence type="ECO:0000256" key="2">
    <source>
        <dbReference type="ARBA" id="ARBA00022803"/>
    </source>
</evidence>
<dbReference type="Proteomes" id="UP000288623">
    <property type="component" value="Unassembled WGS sequence"/>
</dbReference>
<name>A0A433RUP1_9BACL</name>
<proteinExistence type="predicted"/>
<dbReference type="Gene3D" id="1.25.40.10">
    <property type="entry name" value="Tetratricopeptide repeat domain"/>
    <property type="match status" value="1"/>
</dbReference>
<evidence type="ECO:0000256" key="1">
    <source>
        <dbReference type="ARBA" id="ARBA00022737"/>
    </source>
</evidence>
<dbReference type="InterPro" id="IPR011990">
    <property type="entry name" value="TPR-like_helical_dom_sf"/>
</dbReference>
<evidence type="ECO:0000313" key="3">
    <source>
        <dbReference type="EMBL" id="RUS57005.1"/>
    </source>
</evidence>
<dbReference type="RefSeq" id="WP_126990424.1">
    <property type="nucleotide sequence ID" value="NZ_JTFC01000029.1"/>
</dbReference>
<protein>
    <submittedName>
        <fullName evidence="3">Uncharacterized protein</fullName>
    </submittedName>
</protein>
<dbReference type="EMBL" id="JTFC01000029">
    <property type="protein sequence ID" value="RUS57005.1"/>
    <property type="molecule type" value="Genomic_DNA"/>
</dbReference>